<evidence type="ECO:0000313" key="3">
    <source>
        <dbReference type="Proteomes" id="UP000006620"/>
    </source>
</evidence>
<dbReference type="Proteomes" id="UP000006620">
    <property type="component" value="Chromosome"/>
</dbReference>
<reference evidence="2 3" key="2">
    <citation type="journal article" date="2013" name="Genome Announc.">
        <title>Genome Sequence of Growth-Improving Paenibacillus mucilaginosus Strain KNP414.</title>
        <authorList>
            <person name="Lu J.J."/>
            <person name="Wang J.F."/>
            <person name="Hu X.F."/>
        </authorList>
    </citation>
    <scope>NUCLEOTIDE SEQUENCE [LARGE SCALE GENOMIC DNA]</scope>
    <source>
        <strain evidence="2 3">KNP414</strain>
    </source>
</reference>
<evidence type="ECO:0000313" key="2">
    <source>
        <dbReference type="EMBL" id="AEI44133.1"/>
    </source>
</evidence>
<evidence type="ECO:0000256" key="1">
    <source>
        <dbReference type="SAM" id="MobiDB-lite"/>
    </source>
</evidence>
<organism evidence="2 3">
    <name type="scientific">Paenibacillus mucilaginosus (strain KNP414)</name>
    <dbReference type="NCBI Taxonomy" id="1036673"/>
    <lineage>
        <taxon>Bacteria</taxon>
        <taxon>Bacillati</taxon>
        <taxon>Bacillota</taxon>
        <taxon>Bacilli</taxon>
        <taxon>Bacillales</taxon>
        <taxon>Paenibacillaceae</taxon>
        <taxon>Paenibacillus</taxon>
    </lineage>
</organism>
<sequence>MAQDYATTYPDWTPTKTWRAAKEGGTAWNRHGDPASAWRGKGERPAPGNLLCPASPAPKA</sequence>
<reference evidence="3" key="1">
    <citation type="submission" date="2011-06" db="EMBL/GenBank/DDBJ databases">
        <title>Complete genome sequence of Paenibacillus mucilaginosus KNP414.</title>
        <authorList>
            <person name="Wang J."/>
            <person name="Hu S."/>
            <person name="Hu X."/>
            <person name="Zhang B."/>
            <person name="Dong D."/>
            <person name="Zhang S."/>
            <person name="Zhao K."/>
            <person name="Wu D."/>
        </authorList>
    </citation>
    <scope>NUCLEOTIDE SEQUENCE [LARGE SCALE GENOMIC DNA]</scope>
    <source>
        <strain evidence="3">KNP414</strain>
    </source>
</reference>
<gene>
    <name evidence="2" type="ordered locus">KNP414_05609</name>
</gene>
<feature type="region of interest" description="Disordered" evidence="1">
    <location>
        <begin position="23"/>
        <end position="60"/>
    </location>
</feature>
<accession>F8FLK6</accession>
<dbReference type="KEGG" id="pms:KNP414_05609"/>
<name>F8FLK6_PAEMK</name>
<protein>
    <submittedName>
        <fullName evidence="2">Uncharacterized protein</fullName>
    </submittedName>
</protein>
<dbReference type="EMBL" id="CP002869">
    <property type="protein sequence ID" value="AEI44133.1"/>
    <property type="molecule type" value="Genomic_DNA"/>
</dbReference>
<proteinExistence type="predicted"/>
<dbReference type="AlphaFoldDB" id="F8FLK6"/>
<dbReference type="HOGENOM" id="CLU_2937263_0_0_9"/>